<comment type="similarity">
    <text evidence="1 5">Belongs to the CoaE family.</text>
</comment>
<dbReference type="EC" id="2.7.1.24" evidence="5 6"/>
<name>A0A2M9ZIM7_9LEPT</name>
<organism evidence="8 10">
    <name type="scientific">Leptospira perolatii</name>
    <dbReference type="NCBI Taxonomy" id="2023191"/>
    <lineage>
        <taxon>Bacteria</taxon>
        <taxon>Pseudomonadati</taxon>
        <taxon>Spirochaetota</taxon>
        <taxon>Spirochaetia</taxon>
        <taxon>Leptospirales</taxon>
        <taxon>Leptospiraceae</taxon>
        <taxon>Leptospira</taxon>
    </lineage>
</organism>
<dbReference type="PANTHER" id="PTHR10695:SF46">
    <property type="entry name" value="BIFUNCTIONAL COENZYME A SYNTHASE-RELATED"/>
    <property type="match status" value="1"/>
</dbReference>
<evidence type="ECO:0000256" key="6">
    <source>
        <dbReference type="NCBIfam" id="TIGR00152"/>
    </source>
</evidence>
<dbReference type="HAMAP" id="MF_00376">
    <property type="entry name" value="Dephospho_CoA_kinase"/>
    <property type="match status" value="1"/>
</dbReference>
<evidence type="ECO:0000313" key="7">
    <source>
        <dbReference type="EMBL" id="PJZ68452.1"/>
    </source>
</evidence>
<feature type="binding site" evidence="5">
    <location>
        <begin position="21"/>
        <end position="26"/>
    </location>
    <ligand>
        <name>ATP</name>
        <dbReference type="ChEBI" id="CHEBI:30616"/>
    </ligand>
</feature>
<dbReference type="SUPFAM" id="SSF52540">
    <property type="entry name" value="P-loop containing nucleoside triphosphate hydrolases"/>
    <property type="match status" value="1"/>
</dbReference>
<dbReference type="GO" id="GO:0004140">
    <property type="term" value="F:dephospho-CoA kinase activity"/>
    <property type="evidence" value="ECO:0007669"/>
    <property type="project" value="UniProtKB-UniRule"/>
</dbReference>
<dbReference type="EMBL" id="NPDZ01000016">
    <property type="protein sequence ID" value="PJZ71920.1"/>
    <property type="molecule type" value="Genomic_DNA"/>
</dbReference>
<dbReference type="EMBL" id="NPDY01000022">
    <property type="protein sequence ID" value="PJZ68452.1"/>
    <property type="molecule type" value="Genomic_DNA"/>
</dbReference>
<dbReference type="Pfam" id="PF01121">
    <property type="entry name" value="CoaE"/>
    <property type="match status" value="1"/>
</dbReference>
<evidence type="ECO:0000256" key="2">
    <source>
        <dbReference type="ARBA" id="ARBA00022741"/>
    </source>
</evidence>
<comment type="pathway">
    <text evidence="5">Cofactor biosynthesis; coenzyme A biosynthesis; CoA from (R)-pantothenate: step 5/5.</text>
</comment>
<dbReference type="GO" id="GO:0005524">
    <property type="term" value="F:ATP binding"/>
    <property type="evidence" value="ECO:0007669"/>
    <property type="project" value="UniProtKB-UniRule"/>
</dbReference>
<proteinExistence type="inferred from homology"/>
<gene>
    <name evidence="5" type="primary">coaE</name>
    <name evidence="7" type="ORF">CH360_16050</name>
    <name evidence="8" type="ORF">CH373_16950</name>
</gene>
<evidence type="ECO:0000256" key="4">
    <source>
        <dbReference type="ARBA" id="ARBA00022993"/>
    </source>
</evidence>
<dbReference type="InterPro" id="IPR027417">
    <property type="entry name" value="P-loop_NTPase"/>
</dbReference>
<keyword evidence="5" id="KW-0808">Transferase</keyword>
<dbReference type="PANTHER" id="PTHR10695">
    <property type="entry name" value="DEPHOSPHO-COA KINASE-RELATED"/>
    <property type="match status" value="1"/>
</dbReference>
<dbReference type="PROSITE" id="PS51219">
    <property type="entry name" value="DPCK"/>
    <property type="match status" value="1"/>
</dbReference>
<dbReference type="RefSeq" id="WP_100715077.1">
    <property type="nucleotide sequence ID" value="NZ_NPDY01000022.1"/>
</dbReference>
<keyword evidence="3 5" id="KW-0067">ATP-binding</keyword>
<comment type="subcellular location">
    <subcellularLocation>
        <location evidence="5">Cytoplasm</location>
    </subcellularLocation>
</comment>
<dbReference type="GO" id="GO:0015937">
    <property type="term" value="P:coenzyme A biosynthetic process"/>
    <property type="evidence" value="ECO:0007669"/>
    <property type="project" value="UniProtKB-UniRule"/>
</dbReference>
<dbReference type="GO" id="GO:0005737">
    <property type="term" value="C:cytoplasm"/>
    <property type="evidence" value="ECO:0007669"/>
    <property type="project" value="UniProtKB-SubCell"/>
</dbReference>
<keyword evidence="5" id="KW-0963">Cytoplasm</keyword>
<comment type="function">
    <text evidence="5">Catalyzes the phosphorylation of the 3'-hydroxyl group of dephosphocoenzyme A to form coenzyme A.</text>
</comment>
<dbReference type="OrthoDB" id="9812943at2"/>
<evidence type="ECO:0000313" key="10">
    <source>
        <dbReference type="Proteomes" id="UP000231990"/>
    </source>
</evidence>
<keyword evidence="9" id="KW-1185">Reference proteome</keyword>
<reference evidence="9 10" key="1">
    <citation type="submission" date="2017-07" db="EMBL/GenBank/DDBJ databases">
        <title>Leptospira spp. isolated from tropical soils.</title>
        <authorList>
            <person name="Thibeaux R."/>
            <person name="Iraola G."/>
            <person name="Ferres I."/>
            <person name="Bierque E."/>
            <person name="Girault D."/>
            <person name="Soupe-Gilbert M.-E."/>
            <person name="Picardeau M."/>
            <person name="Goarant C."/>
        </authorList>
    </citation>
    <scope>NUCLEOTIDE SEQUENCE [LARGE SCALE GENOMIC DNA]</scope>
    <source>
        <strain evidence="8 10">FH1-B-B1</strain>
        <strain evidence="7 9">FH1-B-C1</strain>
    </source>
</reference>
<dbReference type="NCBIfam" id="TIGR00152">
    <property type="entry name" value="dephospho-CoA kinase"/>
    <property type="match status" value="1"/>
</dbReference>
<dbReference type="Proteomes" id="UP000231962">
    <property type="component" value="Unassembled WGS sequence"/>
</dbReference>
<keyword evidence="5 8" id="KW-0418">Kinase</keyword>
<keyword evidence="4 5" id="KW-0173">Coenzyme A biosynthesis</keyword>
<comment type="catalytic activity">
    <reaction evidence="5">
        <text>3'-dephospho-CoA + ATP = ADP + CoA + H(+)</text>
        <dbReference type="Rhea" id="RHEA:18245"/>
        <dbReference type="ChEBI" id="CHEBI:15378"/>
        <dbReference type="ChEBI" id="CHEBI:30616"/>
        <dbReference type="ChEBI" id="CHEBI:57287"/>
        <dbReference type="ChEBI" id="CHEBI:57328"/>
        <dbReference type="ChEBI" id="CHEBI:456216"/>
        <dbReference type="EC" id="2.7.1.24"/>
    </reaction>
</comment>
<evidence type="ECO:0000256" key="3">
    <source>
        <dbReference type="ARBA" id="ARBA00022840"/>
    </source>
</evidence>
<keyword evidence="2 5" id="KW-0547">Nucleotide-binding</keyword>
<evidence type="ECO:0000313" key="8">
    <source>
        <dbReference type="EMBL" id="PJZ71920.1"/>
    </source>
</evidence>
<accession>A0A2M9ZIM7</accession>
<comment type="caution">
    <text evidence="8">The sequence shown here is derived from an EMBL/GenBank/DDBJ whole genome shotgun (WGS) entry which is preliminary data.</text>
</comment>
<evidence type="ECO:0000313" key="9">
    <source>
        <dbReference type="Proteomes" id="UP000231962"/>
    </source>
</evidence>
<dbReference type="Gene3D" id="3.40.50.300">
    <property type="entry name" value="P-loop containing nucleotide triphosphate hydrolases"/>
    <property type="match status" value="1"/>
</dbReference>
<dbReference type="Proteomes" id="UP000231990">
    <property type="component" value="Unassembled WGS sequence"/>
</dbReference>
<evidence type="ECO:0000256" key="5">
    <source>
        <dbReference type="HAMAP-Rule" id="MF_00376"/>
    </source>
</evidence>
<protein>
    <recommendedName>
        <fullName evidence="5 6">Dephospho-CoA kinase</fullName>
        <ecNumber evidence="5 6">2.7.1.24</ecNumber>
    </recommendedName>
    <alternativeName>
        <fullName evidence="5">Dephosphocoenzyme A kinase</fullName>
    </alternativeName>
</protein>
<dbReference type="UniPathway" id="UPA00241">
    <property type="reaction ID" value="UER00356"/>
</dbReference>
<dbReference type="AlphaFoldDB" id="A0A2M9ZIM7"/>
<sequence>MSGSSKRMDKAFLVGLTGIIGGGKSTAAKILESIGAFRISSDEIARKYSDPDSPIRDELVRELGEEILSESGKPDRKKIAKVVFEDPKKLEALNRLIHPRVRAEFQSVLEGLTENTLVIWEVPLLFETDAFEICDKTVCVLSDPESSLKRVVSRDGISLKEATARMNSQLPIEEKAKRADYVIRNLGTLRELEQECKRIFKQLRG</sequence>
<dbReference type="InterPro" id="IPR001977">
    <property type="entry name" value="Depp_CoAkinase"/>
</dbReference>
<evidence type="ECO:0000256" key="1">
    <source>
        <dbReference type="ARBA" id="ARBA00009018"/>
    </source>
</evidence>
<dbReference type="CDD" id="cd02022">
    <property type="entry name" value="DPCK"/>
    <property type="match status" value="1"/>
</dbReference>